<dbReference type="Gene3D" id="2.40.50.140">
    <property type="entry name" value="Nucleic acid-binding proteins"/>
    <property type="match status" value="1"/>
</dbReference>
<dbReference type="Proteomes" id="UP000887159">
    <property type="component" value="Unassembled WGS sequence"/>
</dbReference>
<evidence type="ECO:0000256" key="7">
    <source>
        <dbReference type="ARBA" id="ARBA00022833"/>
    </source>
</evidence>
<evidence type="ECO:0000256" key="1">
    <source>
        <dbReference type="ARBA" id="ARBA00004123"/>
    </source>
</evidence>
<feature type="domain" description="Replication factor Mcm10 C-terminal" evidence="9">
    <location>
        <begin position="403"/>
        <end position="704"/>
    </location>
</feature>
<gene>
    <name evidence="10" type="primary">Mcm10</name>
    <name evidence="10" type="ORF">TNCV_2879251</name>
</gene>
<comment type="caution">
    <text evidence="10">The sequence shown here is derived from an EMBL/GenBank/DDBJ whole genome shotgun (WGS) entry which is preliminary data.</text>
</comment>
<protein>
    <recommendedName>
        <fullName evidence="3">Protein MCM10 homolog</fullName>
    </recommendedName>
</protein>
<evidence type="ECO:0000256" key="2">
    <source>
        <dbReference type="ARBA" id="ARBA00009679"/>
    </source>
</evidence>
<dbReference type="AlphaFoldDB" id="A0A8X7BCA1"/>
<evidence type="ECO:0000313" key="11">
    <source>
        <dbReference type="Proteomes" id="UP000887159"/>
    </source>
</evidence>
<dbReference type="GO" id="GO:0003688">
    <property type="term" value="F:DNA replication origin binding"/>
    <property type="evidence" value="ECO:0007669"/>
    <property type="project" value="TreeGrafter"/>
</dbReference>
<dbReference type="FunFam" id="2.40.50.140:FF:000174">
    <property type="entry name" value="DNA replication licensing factor mcm10"/>
    <property type="match status" value="1"/>
</dbReference>
<dbReference type="Pfam" id="PF24863">
    <property type="entry name" value="zf-CCCH_Mcm10"/>
    <property type="match status" value="1"/>
</dbReference>
<evidence type="ECO:0000256" key="6">
    <source>
        <dbReference type="ARBA" id="ARBA00022771"/>
    </source>
</evidence>
<evidence type="ECO:0000256" key="8">
    <source>
        <dbReference type="ARBA" id="ARBA00023242"/>
    </source>
</evidence>
<dbReference type="PANTHER" id="PTHR13454">
    <property type="entry name" value="PROTEIN MCM10 HOMOLOG"/>
    <property type="match status" value="1"/>
</dbReference>
<dbReference type="GO" id="GO:0006270">
    <property type="term" value="P:DNA replication initiation"/>
    <property type="evidence" value="ECO:0007669"/>
    <property type="project" value="InterPro"/>
</dbReference>
<keyword evidence="7" id="KW-0862">Zinc</keyword>
<keyword evidence="11" id="KW-1185">Reference proteome</keyword>
<dbReference type="InterPro" id="IPR012340">
    <property type="entry name" value="NA-bd_OB-fold"/>
</dbReference>
<comment type="similarity">
    <text evidence="2">Belongs to the MCM10 family.</text>
</comment>
<evidence type="ECO:0000256" key="5">
    <source>
        <dbReference type="ARBA" id="ARBA00022723"/>
    </source>
</evidence>
<dbReference type="GO" id="GO:0003697">
    <property type="term" value="F:single-stranded DNA binding"/>
    <property type="evidence" value="ECO:0007669"/>
    <property type="project" value="InterPro"/>
</dbReference>
<dbReference type="PANTHER" id="PTHR13454:SF11">
    <property type="entry name" value="PROTEIN MCM10 HOMOLOG"/>
    <property type="match status" value="1"/>
</dbReference>
<accession>A0A8X7BCA1</accession>
<comment type="subcellular location">
    <subcellularLocation>
        <location evidence="1">Nucleus</location>
    </subcellularLocation>
</comment>
<dbReference type="InterPro" id="IPR055065">
    <property type="entry name" value="OB_MCM10"/>
</dbReference>
<keyword evidence="5" id="KW-0479">Metal-binding</keyword>
<reference evidence="10" key="1">
    <citation type="submission" date="2020-08" db="EMBL/GenBank/DDBJ databases">
        <title>Multicomponent nature underlies the extraordinary mechanical properties of spider dragline silk.</title>
        <authorList>
            <person name="Kono N."/>
            <person name="Nakamura H."/>
            <person name="Mori M."/>
            <person name="Yoshida Y."/>
            <person name="Ohtoshi R."/>
            <person name="Malay A.D."/>
            <person name="Moran D.A.P."/>
            <person name="Tomita M."/>
            <person name="Numata K."/>
            <person name="Arakawa K."/>
        </authorList>
    </citation>
    <scope>NUCLEOTIDE SEQUENCE</scope>
</reference>
<evidence type="ECO:0000256" key="3">
    <source>
        <dbReference type="ARBA" id="ARBA00017770"/>
    </source>
</evidence>
<dbReference type="Pfam" id="PF09332">
    <property type="entry name" value="Mcm10"/>
    <property type="match status" value="1"/>
</dbReference>
<name>A0A8X7BCA1_TRICX</name>
<evidence type="ECO:0000256" key="4">
    <source>
        <dbReference type="ARBA" id="ARBA00022705"/>
    </source>
</evidence>
<organism evidence="10 11">
    <name type="scientific">Trichonephila clavipes</name>
    <name type="common">Golden silk orbweaver</name>
    <name type="synonym">Nephila clavipes</name>
    <dbReference type="NCBI Taxonomy" id="2585209"/>
    <lineage>
        <taxon>Eukaryota</taxon>
        <taxon>Metazoa</taxon>
        <taxon>Ecdysozoa</taxon>
        <taxon>Arthropoda</taxon>
        <taxon>Chelicerata</taxon>
        <taxon>Arachnida</taxon>
        <taxon>Araneae</taxon>
        <taxon>Araneomorphae</taxon>
        <taxon>Entelegynae</taxon>
        <taxon>Araneoidea</taxon>
        <taxon>Nephilidae</taxon>
        <taxon>Trichonephila</taxon>
    </lineage>
</organism>
<keyword evidence="8" id="KW-0539">Nucleus</keyword>
<keyword evidence="6" id="KW-0863">Zinc-finger</keyword>
<keyword evidence="4" id="KW-0235">DNA replication</keyword>
<evidence type="ECO:0000259" key="9">
    <source>
        <dbReference type="SMART" id="SM01280"/>
    </source>
</evidence>
<dbReference type="Pfam" id="PF22379">
    <property type="entry name" value="OB_MCM10"/>
    <property type="match status" value="1"/>
</dbReference>
<dbReference type="EMBL" id="BMAU01021376">
    <property type="protein sequence ID" value="GFY26595.1"/>
    <property type="molecule type" value="Genomic_DNA"/>
</dbReference>
<dbReference type="GO" id="GO:0043596">
    <property type="term" value="C:nuclear replication fork"/>
    <property type="evidence" value="ECO:0007669"/>
    <property type="project" value="TreeGrafter"/>
</dbReference>
<sequence length="710" mass="80515">MDLTEEMDLDSLMKLLDDNEIFEESTSINSIATNVPENNRLTTFIKQDGSESKEWKNMFDHNFLSPKIKNLEEKKKLDNSSITQKVSVVHTGESDPEDENEYLTETGKTIKKEIERNSNLLSSKPVKPRPSTWKSKFENCSSSNNNAAVDNSFKDSYSGIRIINPLVSFSTLQQRMEGRRMIKMSFIQNFIKKGDIEGDWVTIGVIIQKIPPKKSANGKMYSIWKMSDLHDVEKPVSVFLFKTAYSDLWKTDVGTVIGILNPSIMPNRDKLGELSLAVDQPGKCMIMGRSKDLGFCKSKRKDGMPCNVPVNMYSGREPNLKNKVLKGQNVFYGGQSFVALGKKPSKQIKTKDKLTLSNLGLKRKAEALESEEKERAVKKLGDIYGPEILKVAEKNSEFINNKLTMPTVGSRNLLQHLMQDKSKQGEEATKVISPKDQLKLFESRKNLISNKQNDSLTLKNLMPQLGRGLRPGQEVSLDFVSPKCNNTQDYAKLKAIKLIKEKGPLKGKDPNSVKVSKDSVDKVKVVLDRCLEDKKNILNENGEKKLVVTSKLGTLDMNSERVKEILQRKSSHAYEIEMAEMEKEAAYFNALEKKEKMEEKMASTTEIVCDVVSCKKCKYTAHTASEKCKNEQHPLKSHKALKRFFVCKDCSHRTFAFTKLPSHSCRKCKGSNYERTSMMKQRKGPKLDSETLKIRGDEIKFLDSQETLDF</sequence>
<evidence type="ECO:0000313" key="10">
    <source>
        <dbReference type="EMBL" id="GFY26595.1"/>
    </source>
</evidence>
<dbReference type="SMART" id="SM01280">
    <property type="entry name" value="Mcm10"/>
    <property type="match status" value="1"/>
</dbReference>
<dbReference type="Pfam" id="PF09329">
    <property type="entry name" value="zf-primase"/>
    <property type="match status" value="1"/>
</dbReference>
<proteinExistence type="inferred from homology"/>
<dbReference type="InterPro" id="IPR015411">
    <property type="entry name" value="Rep_factor_Mcm10_C"/>
</dbReference>
<dbReference type="GO" id="GO:0008270">
    <property type="term" value="F:zinc ion binding"/>
    <property type="evidence" value="ECO:0007669"/>
    <property type="project" value="UniProtKB-KW"/>
</dbReference>
<dbReference type="InterPro" id="IPR056791">
    <property type="entry name" value="Znf_Mcm10_C"/>
</dbReference>
<dbReference type="InterPro" id="IPR040184">
    <property type="entry name" value="Mcm10"/>
</dbReference>
<dbReference type="InterPro" id="IPR015408">
    <property type="entry name" value="Znf_Mcm10/DnaG"/>
</dbReference>